<keyword evidence="2" id="KW-1185">Reference proteome</keyword>
<dbReference type="Proteomes" id="UP000799640">
    <property type="component" value="Unassembled WGS sequence"/>
</dbReference>
<evidence type="ECO:0000313" key="1">
    <source>
        <dbReference type="EMBL" id="KAF2397458.1"/>
    </source>
</evidence>
<accession>A0A6G1HN13</accession>
<dbReference type="EMBL" id="ML996703">
    <property type="protein sequence ID" value="KAF2397458.1"/>
    <property type="molecule type" value="Genomic_DNA"/>
</dbReference>
<organism evidence="1 2">
    <name type="scientific">Trichodelitschia bisporula</name>
    <dbReference type="NCBI Taxonomy" id="703511"/>
    <lineage>
        <taxon>Eukaryota</taxon>
        <taxon>Fungi</taxon>
        <taxon>Dikarya</taxon>
        <taxon>Ascomycota</taxon>
        <taxon>Pezizomycotina</taxon>
        <taxon>Dothideomycetes</taxon>
        <taxon>Dothideomycetes incertae sedis</taxon>
        <taxon>Phaeotrichales</taxon>
        <taxon>Phaeotrichaceae</taxon>
        <taxon>Trichodelitschia</taxon>
    </lineage>
</organism>
<dbReference type="AlphaFoldDB" id="A0A6G1HN13"/>
<protein>
    <submittedName>
        <fullName evidence="1">Uncharacterized protein</fullName>
    </submittedName>
</protein>
<name>A0A6G1HN13_9PEZI</name>
<sequence length="73" mass="8594">MCWGRRQRDHERRAMNESTDSRLSFCPQSFLACFFSHLGDLYNTEFHFPMLGPELWSVIANVLLALLSCTYYL</sequence>
<proteinExistence type="predicted"/>
<reference evidence="1" key="1">
    <citation type="journal article" date="2020" name="Stud. Mycol.">
        <title>101 Dothideomycetes genomes: a test case for predicting lifestyles and emergence of pathogens.</title>
        <authorList>
            <person name="Haridas S."/>
            <person name="Albert R."/>
            <person name="Binder M."/>
            <person name="Bloem J."/>
            <person name="Labutti K."/>
            <person name="Salamov A."/>
            <person name="Andreopoulos B."/>
            <person name="Baker S."/>
            <person name="Barry K."/>
            <person name="Bills G."/>
            <person name="Bluhm B."/>
            <person name="Cannon C."/>
            <person name="Castanera R."/>
            <person name="Culley D."/>
            <person name="Daum C."/>
            <person name="Ezra D."/>
            <person name="Gonzalez J."/>
            <person name="Henrissat B."/>
            <person name="Kuo A."/>
            <person name="Liang C."/>
            <person name="Lipzen A."/>
            <person name="Lutzoni F."/>
            <person name="Magnuson J."/>
            <person name="Mondo S."/>
            <person name="Nolan M."/>
            <person name="Ohm R."/>
            <person name="Pangilinan J."/>
            <person name="Park H.-J."/>
            <person name="Ramirez L."/>
            <person name="Alfaro M."/>
            <person name="Sun H."/>
            <person name="Tritt A."/>
            <person name="Yoshinaga Y."/>
            <person name="Zwiers L.-H."/>
            <person name="Turgeon B."/>
            <person name="Goodwin S."/>
            <person name="Spatafora J."/>
            <person name="Crous P."/>
            <person name="Grigoriev I."/>
        </authorList>
    </citation>
    <scope>NUCLEOTIDE SEQUENCE</scope>
    <source>
        <strain evidence="1">CBS 262.69</strain>
    </source>
</reference>
<dbReference type="PROSITE" id="PS51257">
    <property type="entry name" value="PROKAR_LIPOPROTEIN"/>
    <property type="match status" value="1"/>
</dbReference>
<evidence type="ECO:0000313" key="2">
    <source>
        <dbReference type="Proteomes" id="UP000799640"/>
    </source>
</evidence>
<gene>
    <name evidence="1" type="ORF">EJ06DRAFT_149807</name>
</gene>